<gene>
    <name evidence="3" type="ORF">PGLA1383_LOCUS56651</name>
</gene>
<evidence type="ECO:0000256" key="2">
    <source>
        <dbReference type="SAM" id="Phobius"/>
    </source>
</evidence>
<proteinExistence type="predicted"/>
<feature type="region of interest" description="Disordered" evidence="1">
    <location>
        <begin position="58"/>
        <end position="83"/>
    </location>
</feature>
<comment type="caution">
    <text evidence="3">The sequence shown here is derived from an EMBL/GenBank/DDBJ whole genome shotgun (WGS) entry which is preliminary data.</text>
</comment>
<keyword evidence="2" id="KW-1133">Transmembrane helix</keyword>
<feature type="non-terminal residue" evidence="3">
    <location>
        <position position="136"/>
    </location>
</feature>
<organism evidence="3 4">
    <name type="scientific">Polarella glacialis</name>
    <name type="common">Dinoflagellate</name>
    <dbReference type="NCBI Taxonomy" id="89957"/>
    <lineage>
        <taxon>Eukaryota</taxon>
        <taxon>Sar</taxon>
        <taxon>Alveolata</taxon>
        <taxon>Dinophyceae</taxon>
        <taxon>Suessiales</taxon>
        <taxon>Suessiaceae</taxon>
        <taxon>Polarella</taxon>
    </lineage>
</organism>
<evidence type="ECO:0000256" key="1">
    <source>
        <dbReference type="SAM" id="MobiDB-lite"/>
    </source>
</evidence>
<evidence type="ECO:0000313" key="4">
    <source>
        <dbReference type="Proteomes" id="UP000654075"/>
    </source>
</evidence>
<keyword evidence="2" id="KW-0472">Membrane</keyword>
<feature type="compositionally biased region" description="Low complexity" evidence="1">
    <location>
        <begin position="74"/>
        <end position="83"/>
    </location>
</feature>
<accession>A0A813HX52</accession>
<dbReference type="AlphaFoldDB" id="A0A813HX52"/>
<feature type="transmembrane region" description="Helical" evidence="2">
    <location>
        <begin position="103"/>
        <end position="126"/>
    </location>
</feature>
<name>A0A813HX52_POLGL</name>
<protein>
    <submittedName>
        <fullName evidence="3">Uncharacterized protein</fullName>
    </submittedName>
</protein>
<dbReference type="EMBL" id="CAJNNV010033108">
    <property type="protein sequence ID" value="CAE8642115.1"/>
    <property type="molecule type" value="Genomic_DNA"/>
</dbReference>
<evidence type="ECO:0000313" key="3">
    <source>
        <dbReference type="EMBL" id="CAE8642115.1"/>
    </source>
</evidence>
<keyword evidence="4" id="KW-1185">Reference proteome</keyword>
<reference evidence="3" key="1">
    <citation type="submission" date="2021-02" db="EMBL/GenBank/DDBJ databases">
        <authorList>
            <person name="Dougan E. K."/>
            <person name="Rhodes N."/>
            <person name="Thang M."/>
            <person name="Chan C."/>
        </authorList>
    </citation>
    <scope>NUCLEOTIDE SEQUENCE</scope>
</reference>
<keyword evidence="2" id="KW-0812">Transmembrane</keyword>
<dbReference type="Proteomes" id="UP000654075">
    <property type="component" value="Unassembled WGS sequence"/>
</dbReference>
<sequence>MLGDTGHVGRYIYQSDADQKLASRQDAFSPGCLRARMPSRQDAFSPGCLLARMPSRQDAFSPGCPGQDASQPKTKTTPAGVGPATAARMDLKTSPYPFGYRVLMSQILGSHSRCCFVCWLCFSFLFRRRCRRRISV</sequence>